<feature type="compositionally biased region" description="Low complexity" evidence="1">
    <location>
        <begin position="669"/>
        <end position="685"/>
    </location>
</feature>
<feature type="region of interest" description="Disordered" evidence="1">
    <location>
        <begin position="494"/>
        <end position="562"/>
    </location>
</feature>
<name>A0A835Y392_9CHLO</name>
<feature type="compositionally biased region" description="Low complexity" evidence="1">
    <location>
        <begin position="37"/>
        <end position="91"/>
    </location>
</feature>
<feature type="compositionally biased region" description="Low complexity" evidence="1">
    <location>
        <begin position="155"/>
        <end position="170"/>
    </location>
</feature>
<gene>
    <name evidence="2" type="ORF">HYH03_011219</name>
</gene>
<feature type="compositionally biased region" description="Gly residues" evidence="1">
    <location>
        <begin position="501"/>
        <end position="527"/>
    </location>
</feature>
<feature type="region of interest" description="Disordered" evidence="1">
    <location>
        <begin position="645"/>
        <end position="685"/>
    </location>
</feature>
<dbReference type="EMBL" id="JAEHOE010000063">
    <property type="protein sequence ID" value="KAG2490264.1"/>
    <property type="molecule type" value="Genomic_DNA"/>
</dbReference>
<evidence type="ECO:0000313" key="3">
    <source>
        <dbReference type="Proteomes" id="UP000612055"/>
    </source>
</evidence>
<feature type="region of interest" description="Disordered" evidence="1">
    <location>
        <begin position="196"/>
        <end position="242"/>
    </location>
</feature>
<proteinExistence type="predicted"/>
<feature type="compositionally biased region" description="Low complexity" evidence="1">
    <location>
        <begin position="300"/>
        <end position="310"/>
    </location>
</feature>
<feature type="region of interest" description="Disordered" evidence="1">
    <location>
        <begin position="265"/>
        <end position="373"/>
    </location>
</feature>
<comment type="caution">
    <text evidence="2">The sequence shown here is derived from an EMBL/GenBank/DDBJ whole genome shotgun (WGS) entry which is preliminary data.</text>
</comment>
<feature type="compositionally biased region" description="Low complexity" evidence="1">
    <location>
        <begin position="546"/>
        <end position="558"/>
    </location>
</feature>
<dbReference type="Proteomes" id="UP000612055">
    <property type="component" value="Unassembled WGS sequence"/>
</dbReference>
<feature type="region of interest" description="Disordered" evidence="1">
    <location>
        <begin position="420"/>
        <end position="445"/>
    </location>
</feature>
<feature type="region of interest" description="Disordered" evidence="1">
    <location>
        <begin position="149"/>
        <end position="175"/>
    </location>
</feature>
<feature type="compositionally biased region" description="Low complexity" evidence="1">
    <location>
        <begin position="196"/>
        <end position="230"/>
    </location>
</feature>
<sequence>MNEPHTSSSDGDKAEQGRQQPQAAERNARSGGPFNEEAGAAGGQQADTLLGAAAAETAPAAAAAAARAADARASTTAAPAGRGAPSARTGGKANPRKWTPKELETLVNIFHTALRFTQRHEHEAEDSARLRAKTETSTLLRAYAQAVGPNCNDPQVRQRALEAARQQQAQEDLEEAEVAAARAGVAGAAGQQAAAGGGAAASAGSPLSASGTVSPRASAGAASSSRLPSSAGGGDGPGSAAAASQSVDVVGVDAAVAAAVRQAAAQRTQPPWHEAVDGPPHGPAGAGGVTALSGGGVDGPGQQAAGAGAAEETQRPSGTEAVSGLGGPAAREQAEAVAPPCEGGHAAGGGSIPEPMPTAADAGGGGPLAPQTTAGLEHLGTAAAALLPPPPLTSATAAAASAQADQEALVLPLWPHGLQGLAGPPQPRPLSSPLPLMHARGPPAPPPFPAAADVLQEPWSEGVSTVAASSSLLPASAPGYPGPLDEALSLLLEPLPPPPAGAGGGGGSSGGSLGGGQGVPAAGGGGRMHSAGWLASGVRSGPPGPLAAGPHGAAGAHASFDSRWQQTRRSLLAPAATALAPAALSSEQASYASALIPPPPPVPHGGPPPWAVPSQLPAPPALLPPVAAAAEVPWDSPWSASHAAGLMLHGGPPAPPLQRPRLAHPPYPQQAQQAQHPQQQAQQQALQPLGALAVGGMMPPPPSVQPEQQQQQQLHLYPQLGVPLLPQLGARLQMQQVQLQPTTMWAVGGSVGSSGAWASGPPSAGAAGRGDLDLSAPLQLAAPQGQQQRPHTLPQQPPWLTDLEPSIEEIWYNMLSEN</sequence>
<protein>
    <submittedName>
        <fullName evidence="2">Uncharacterized protein</fullName>
    </submittedName>
</protein>
<organism evidence="2 3">
    <name type="scientific">Edaphochlamys debaryana</name>
    <dbReference type="NCBI Taxonomy" id="47281"/>
    <lineage>
        <taxon>Eukaryota</taxon>
        <taxon>Viridiplantae</taxon>
        <taxon>Chlorophyta</taxon>
        <taxon>core chlorophytes</taxon>
        <taxon>Chlorophyceae</taxon>
        <taxon>CS clade</taxon>
        <taxon>Chlamydomonadales</taxon>
        <taxon>Chlamydomonadales incertae sedis</taxon>
        <taxon>Edaphochlamys</taxon>
    </lineage>
</organism>
<dbReference type="AlphaFoldDB" id="A0A835Y392"/>
<evidence type="ECO:0000256" key="1">
    <source>
        <dbReference type="SAM" id="MobiDB-lite"/>
    </source>
</evidence>
<feature type="compositionally biased region" description="Pro residues" evidence="1">
    <location>
        <begin position="652"/>
        <end position="668"/>
    </location>
</feature>
<reference evidence="2" key="1">
    <citation type="journal article" date="2020" name="bioRxiv">
        <title>Comparative genomics of Chlamydomonas.</title>
        <authorList>
            <person name="Craig R.J."/>
            <person name="Hasan A.R."/>
            <person name="Ness R.W."/>
            <person name="Keightley P.D."/>
        </authorList>
    </citation>
    <scope>NUCLEOTIDE SEQUENCE</scope>
    <source>
        <strain evidence="2">CCAP 11/70</strain>
    </source>
</reference>
<feature type="region of interest" description="Disordered" evidence="1">
    <location>
        <begin position="1"/>
        <end position="100"/>
    </location>
</feature>
<evidence type="ECO:0000313" key="2">
    <source>
        <dbReference type="EMBL" id="KAG2490264.1"/>
    </source>
</evidence>
<accession>A0A835Y392</accession>
<keyword evidence="3" id="KW-1185">Reference proteome</keyword>
<feature type="compositionally biased region" description="Gly residues" evidence="1">
    <location>
        <begin position="284"/>
        <end position="299"/>
    </location>
</feature>